<accession>A0A1G1W4Z5</accession>
<evidence type="ECO:0000256" key="2">
    <source>
        <dbReference type="SAM" id="SignalP"/>
    </source>
</evidence>
<dbReference type="STRING" id="1797593.A3A65_04820"/>
<reference evidence="4 5" key="1">
    <citation type="journal article" date="2016" name="Nat. Commun.">
        <title>Thousands of microbial genomes shed light on interconnected biogeochemical processes in an aquifer system.</title>
        <authorList>
            <person name="Anantharaman K."/>
            <person name="Brown C.T."/>
            <person name="Hug L.A."/>
            <person name="Sharon I."/>
            <person name="Castelle C.J."/>
            <person name="Probst A.J."/>
            <person name="Thomas B.C."/>
            <person name="Singh A."/>
            <person name="Wilkins M.J."/>
            <person name="Karaoz U."/>
            <person name="Brodie E.L."/>
            <person name="Williams K.H."/>
            <person name="Hubbard S.S."/>
            <person name="Banfield J.F."/>
        </authorList>
    </citation>
    <scope>NUCLEOTIDE SEQUENCE [LARGE SCALE GENOMIC DNA]</scope>
</reference>
<proteinExistence type="predicted"/>
<dbReference type="InterPro" id="IPR036116">
    <property type="entry name" value="FN3_sf"/>
</dbReference>
<feature type="signal peptide" evidence="2">
    <location>
        <begin position="1"/>
        <end position="19"/>
    </location>
</feature>
<dbReference type="Pfam" id="PF00041">
    <property type="entry name" value="fn3"/>
    <property type="match status" value="1"/>
</dbReference>
<feature type="region of interest" description="Disordered" evidence="1">
    <location>
        <begin position="53"/>
        <end position="72"/>
    </location>
</feature>
<protein>
    <recommendedName>
        <fullName evidence="3">Fibronectin type-III domain-containing protein</fullName>
    </recommendedName>
</protein>
<sequence length="281" mass="29737">MKKTISSLILKATTLTVVAALVLSTAKVVYAWHGNVDAQKDCEGWSLNISASPSSQAHWTASPAQSGDWSGSDTIQWEVNFTWDNSSETDNKQGTLNKPEDCSEPTPTPTPEPSPTPTPEPTPTPTPGPTPTPTPSDNPGCPFSSPTAAPVLSGFRSSATSIVLTWNSVGPVTHYMVRYGTSSGNYQYGLTDIGNTTIYEVKDLQPNTVYYFEVAGANECAAGHWSNELSVGQVLAAATHVPVAAGTSNMNYLAIAAALASSGVVLRFLSKYTKGLYIFGR</sequence>
<dbReference type="InterPro" id="IPR013783">
    <property type="entry name" value="Ig-like_fold"/>
</dbReference>
<keyword evidence="2" id="KW-0732">Signal</keyword>
<dbReference type="EMBL" id="MHCL01000003">
    <property type="protein sequence ID" value="OGY22447.1"/>
    <property type="molecule type" value="Genomic_DNA"/>
</dbReference>
<evidence type="ECO:0000313" key="4">
    <source>
        <dbReference type="EMBL" id="OGY22447.1"/>
    </source>
</evidence>
<dbReference type="InterPro" id="IPR003961">
    <property type="entry name" value="FN3_dom"/>
</dbReference>
<dbReference type="CDD" id="cd00063">
    <property type="entry name" value="FN3"/>
    <property type="match status" value="1"/>
</dbReference>
<name>A0A1G1W4Z5_9BACT</name>
<evidence type="ECO:0000259" key="3">
    <source>
        <dbReference type="PROSITE" id="PS50853"/>
    </source>
</evidence>
<dbReference type="Gene3D" id="2.60.40.10">
    <property type="entry name" value="Immunoglobulins"/>
    <property type="match status" value="1"/>
</dbReference>
<comment type="caution">
    <text evidence="4">The sequence shown here is derived from an EMBL/GenBank/DDBJ whole genome shotgun (WGS) entry which is preliminary data.</text>
</comment>
<feature type="region of interest" description="Disordered" evidence="1">
    <location>
        <begin position="85"/>
        <end position="145"/>
    </location>
</feature>
<dbReference type="AlphaFoldDB" id="A0A1G1W4Z5"/>
<dbReference type="PROSITE" id="PS50853">
    <property type="entry name" value="FN3"/>
    <property type="match status" value="1"/>
</dbReference>
<feature type="chain" id="PRO_5009581110" description="Fibronectin type-III domain-containing protein" evidence="2">
    <location>
        <begin position="20"/>
        <end position="281"/>
    </location>
</feature>
<gene>
    <name evidence="4" type="ORF">A3A65_04820</name>
</gene>
<feature type="domain" description="Fibronectin type-III" evidence="3">
    <location>
        <begin position="146"/>
        <end position="237"/>
    </location>
</feature>
<organism evidence="4 5">
    <name type="scientific">Candidatus Chisholmbacteria bacterium RIFCSPLOWO2_01_FULL_49_14</name>
    <dbReference type="NCBI Taxonomy" id="1797593"/>
    <lineage>
        <taxon>Bacteria</taxon>
        <taxon>Candidatus Chisholmiibacteriota</taxon>
    </lineage>
</organism>
<dbReference type="SUPFAM" id="SSF49265">
    <property type="entry name" value="Fibronectin type III"/>
    <property type="match status" value="1"/>
</dbReference>
<dbReference type="Proteomes" id="UP000176723">
    <property type="component" value="Unassembled WGS sequence"/>
</dbReference>
<feature type="compositionally biased region" description="Polar residues" evidence="1">
    <location>
        <begin position="85"/>
        <end position="96"/>
    </location>
</feature>
<evidence type="ECO:0000313" key="5">
    <source>
        <dbReference type="Proteomes" id="UP000176723"/>
    </source>
</evidence>
<dbReference type="SMART" id="SM00060">
    <property type="entry name" value="FN3"/>
    <property type="match status" value="1"/>
</dbReference>
<feature type="compositionally biased region" description="Pro residues" evidence="1">
    <location>
        <begin position="106"/>
        <end position="136"/>
    </location>
</feature>
<evidence type="ECO:0000256" key="1">
    <source>
        <dbReference type="SAM" id="MobiDB-lite"/>
    </source>
</evidence>